<reference evidence="1 2" key="1">
    <citation type="submission" date="2019-09" db="EMBL/GenBank/DDBJ databases">
        <title>The hologenome of the rock-dwelling lichen Lasallia pustulata.</title>
        <authorList>
            <person name="Greshake Tzovaras B."/>
            <person name="Segers F."/>
            <person name="Bicker A."/>
            <person name="Dal Grande F."/>
            <person name="Otte J."/>
            <person name="Hankeln T."/>
            <person name="Schmitt I."/>
            <person name="Ebersberger I."/>
        </authorList>
    </citation>
    <scope>NUCLEOTIDE SEQUENCE [LARGE SCALE GENOMIC DNA]</scope>
    <source>
        <strain evidence="1">A1-1</strain>
    </source>
</reference>
<evidence type="ECO:0000313" key="1">
    <source>
        <dbReference type="EMBL" id="KAA6409472.1"/>
    </source>
</evidence>
<protein>
    <submittedName>
        <fullName evidence="1">Uncharacterized protein</fullName>
    </submittedName>
</protein>
<organism evidence="1 2">
    <name type="scientific">Lasallia pustulata</name>
    <dbReference type="NCBI Taxonomy" id="136370"/>
    <lineage>
        <taxon>Eukaryota</taxon>
        <taxon>Fungi</taxon>
        <taxon>Dikarya</taxon>
        <taxon>Ascomycota</taxon>
        <taxon>Pezizomycotina</taxon>
        <taxon>Lecanoromycetes</taxon>
        <taxon>OSLEUM clade</taxon>
        <taxon>Umbilicariomycetidae</taxon>
        <taxon>Umbilicariales</taxon>
        <taxon>Umbilicariaceae</taxon>
        <taxon>Lasallia</taxon>
    </lineage>
</organism>
<dbReference type="EMBL" id="VXIT01000011">
    <property type="protein sequence ID" value="KAA6409472.1"/>
    <property type="molecule type" value="Genomic_DNA"/>
</dbReference>
<comment type="caution">
    <text evidence="1">The sequence shown here is derived from an EMBL/GenBank/DDBJ whole genome shotgun (WGS) entry which is preliminary data.</text>
</comment>
<proteinExistence type="predicted"/>
<sequence>MGPIYRHLAALVVRSPGASTDRKLVRVIIFAIHPERFFYECGLEAARIHDLKLNAAAEMTFAKVEKDFFQSCVKECGRSWDSTEDKELSKNQLTAETKLRFDLSSEFSIVVVLFADDFFESLLVPFLPISLTSYGKVCGIRPF</sequence>
<name>A0A5M8PKQ7_9LECA</name>
<dbReference type="AlphaFoldDB" id="A0A5M8PKQ7"/>
<dbReference type="Proteomes" id="UP000324767">
    <property type="component" value="Unassembled WGS sequence"/>
</dbReference>
<evidence type="ECO:0000313" key="2">
    <source>
        <dbReference type="Proteomes" id="UP000324767"/>
    </source>
</evidence>
<gene>
    <name evidence="1" type="ORF">FRX48_07026</name>
</gene>
<accession>A0A5M8PKQ7</accession>